<evidence type="ECO:0000313" key="3">
    <source>
        <dbReference type="Proteomes" id="UP000250235"/>
    </source>
</evidence>
<gene>
    <name evidence="2" type="ORF">F511_39403</name>
</gene>
<evidence type="ECO:0000313" key="2">
    <source>
        <dbReference type="EMBL" id="KZV40177.1"/>
    </source>
</evidence>
<sequence>MMKAMEEEEARTSAAAGSSKKASKKRRASTSTEREARRDKRKKKDASTSGARPEETIERGRASPPPMQMTEECPKPPPAITIAEASSPVRKGPGRVPPLDYAEDSLVASPSGVVATRYIYTMDPDRDLSLLKGATDSEAAMAWGGEVVKRLTRAHQTVKDTSRSFDEAMGQHAEVLAHLEELEALRAREQRAAEAREETLKAELMAEKETRAAEKKAMGSELVEVKAHVAEEARRLKDEAIHTWDLSKDDFLKSAEFDALCAKKSWGYFKHASGCLAQFRASGYPEEEHPTSFLNVKQALADMDDQEEAEEGGEEEEEEEEVCFPSSGESYSFGCGCLLRRCRCVTGLKCRAGRLRCLRRRATRVASVELGFVAELVGLRCLRRRATRVASAELGFSARVGLPPEEVLVRNWA</sequence>
<dbReference type="EMBL" id="KV000500">
    <property type="protein sequence ID" value="KZV40177.1"/>
    <property type="molecule type" value="Genomic_DNA"/>
</dbReference>
<name>A0A2Z7C6I3_9LAMI</name>
<feature type="compositionally biased region" description="Basic and acidic residues" evidence="1">
    <location>
        <begin position="52"/>
        <end position="61"/>
    </location>
</feature>
<keyword evidence="3" id="KW-1185">Reference proteome</keyword>
<evidence type="ECO:0000256" key="1">
    <source>
        <dbReference type="SAM" id="MobiDB-lite"/>
    </source>
</evidence>
<dbReference type="Proteomes" id="UP000250235">
    <property type="component" value="Unassembled WGS sequence"/>
</dbReference>
<feature type="region of interest" description="Disordered" evidence="1">
    <location>
        <begin position="1"/>
        <end position="93"/>
    </location>
</feature>
<organism evidence="2 3">
    <name type="scientific">Dorcoceras hygrometricum</name>
    <dbReference type="NCBI Taxonomy" id="472368"/>
    <lineage>
        <taxon>Eukaryota</taxon>
        <taxon>Viridiplantae</taxon>
        <taxon>Streptophyta</taxon>
        <taxon>Embryophyta</taxon>
        <taxon>Tracheophyta</taxon>
        <taxon>Spermatophyta</taxon>
        <taxon>Magnoliopsida</taxon>
        <taxon>eudicotyledons</taxon>
        <taxon>Gunneridae</taxon>
        <taxon>Pentapetalae</taxon>
        <taxon>asterids</taxon>
        <taxon>lamiids</taxon>
        <taxon>Lamiales</taxon>
        <taxon>Gesneriaceae</taxon>
        <taxon>Didymocarpoideae</taxon>
        <taxon>Trichosporeae</taxon>
        <taxon>Loxocarpinae</taxon>
        <taxon>Dorcoceras</taxon>
    </lineage>
</organism>
<proteinExistence type="predicted"/>
<accession>A0A2Z7C6I3</accession>
<reference evidence="2 3" key="1">
    <citation type="journal article" date="2015" name="Proc. Natl. Acad. Sci. U.S.A.">
        <title>The resurrection genome of Boea hygrometrica: A blueprint for survival of dehydration.</title>
        <authorList>
            <person name="Xiao L."/>
            <person name="Yang G."/>
            <person name="Zhang L."/>
            <person name="Yang X."/>
            <person name="Zhao S."/>
            <person name="Ji Z."/>
            <person name="Zhou Q."/>
            <person name="Hu M."/>
            <person name="Wang Y."/>
            <person name="Chen M."/>
            <person name="Xu Y."/>
            <person name="Jin H."/>
            <person name="Xiao X."/>
            <person name="Hu G."/>
            <person name="Bao F."/>
            <person name="Hu Y."/>
            <person name="Wan P."/>
            <person name="Li L."/>
            <person name="Deng X."/>
            <person name="Kuang T."/>
            <person name="Xiang C."/>
            <person name="Zhu J.K."/>
            <person name="Oliver M.J."/>
            <person name="He Y."/>
        </authorList>
    </citation>
    <scope>NUCLEOTIDE SEQUENCE [LARGE SCALE GENOMIC DNA]</scope>
    <source>
        <strain evidence="3">cv. XS01</strain>
    </source>
</reference>
<dbReference type="AlphaFoldDB" id="A0A2Z7C6I3"/>
<protein>
    <submittedName>
        <fullName evidence="2">Uncharacterized protein</fullName>
    </submittedName>
</protein>